<reference evidence="3" key="1">
    <citation type="journal article" date="2019" name="Int. J. Syst. Evol. Microbiol.">
        <title>The Global Catalogue of Microorganisms (GCM) 10K type strain sequencing project: providing services to taxonomists for standard genome sequencing and annotation.</title>
        <authorList>
            <consortium name="The Broad Institute Genomics Platform"/>
            <consortium name="The Broad Institute Genome Sequencing Center for Infectious Disease"/>
            <person name="Wu L."/>
            <person name="Ma J."/>
        </authorList>
    </citation>
    <scope>NUCLEOTIDE SEQUENCE [LARGE SCALE GENOMIC DNA]</scope>
    <source>
        <strain evidence="3">LMG 24813</strain>
    </source>
</reference>
<gene>
    <name evidence="2" type="ORF">ACFOY1_16210</name>
</gene>
<dbReference type="InterPro" id="IPR051797">
    <property type="entry name" value="TrmB-like"/>
</dbReference>
<evidence type="ECO:0000313" key="2">
    <source>
        <dbReference type="EMBL" id="MFC4202499.1"/>
    </source>
</evidence>
<name>A0ABV8P103_9BURK</name>
<dbReference type="PANTHER" id="PTHR34293">
    <property type="entry name" value="HTH-TYPE TRANSCRIPTIONAL REGULATOR TRMBL2"/>
    <property type="match status" value="1"/>
</dbReference>
<accession>A0ABV8P103</accession>
<dbReference type="Proteomes" id="UP001595848">
    <property type="component" value="Unassembled WGS sequence"/>
</dbReference>
<protein>
    <submittedName>
        <fullName evidence="2">TrmB family transcriptional regulator</fullName>
    </submittedName>
</protein>
<feature type="domain" description="Transcription regulator TrmB N-terminal" evidence="1">
    <location>
        <begin position="7"/>
        <end position="63"/>
    </location>
</feature>
<dbReference type="PANTHER" id="PTHR34293:SF1">
    <property type="entry name" value="HTH-TYPE TRANSCRIPTIONAL REGULATOR TRMBL2"/>
    <property type="match status" value="1"/>
</dbReference>
<evidence type="ECO:0000259" key="1">
    <source>
        <dbReference type="Pfam" id="PF01978"/>
    </source>
</evidence>
<sequence length="250" mass="28305">MDIANKLAKIGISGVLYKLYAAAIELGVAPISTVAARAGVVRTSAYNALGRLEQEGLVTLETRDGQRCVIAHDPTVLLERVEGRRQMLNELMPQLRSMYNRALGKPQIRFYEGEQGILTALWDTLTITSEPKVLRGILSMDELMQTPGMAEMDRFIEGRVKKNIWLNVIRSEQKDTEPTWPSTTSQLRELRYAPPDMLLSMTTFIYDHRVCFISSRKENYGLIIESEEFATLQTVMFEGIWKLSRRTSGA</sequence>
<dbReference type="InterPro" id="IPR002831">
    <property type="entry name" value="Tscrpt_reg_TrmB_N"/>
</dbReference>
<dbReference type="EMBL" id="JBHSBV010000005">
    <property type="protein sequence ID" value="MFC4202499.1"/>
    <property type="molecule type" value="Genomic_DNA"/>
</dbReference>
<organism evidence="2 3">
    <name type="scientific">Candidimonas humi</name>
    <dbReference type="NCBI Taxonomy" id="683355"/>
    <lineage>
        <taxon>Bacteria</taxon>
        <taxon>Pseudomonadati</taxon>
        <taxon>Pseudomonadota</taxon>
        <taxon>Betaproteobacteria</taxon>
        <taxon>Burkholderiales</taxon>
        <taxon>Alcaligenaceae</taxon>
        <taxon>Candidimonas</taxon>
    </lineage>
</organism>
<proteinExistence type="predicted"/>
<dbReference type="Pfam" id="PF01978">
    <property type="entry name" value="TrmB"/>
    <property type="match status" value="1"/>
</dbReference>
<evidence type="ECO:0000313" key="3">
    <source>
        <dbReference type="Proteomes" id="UP001595848"/>
    </source>
</evidence>
<dbReference type="RefSeq" id="WP_217965971.1">
    <property type="nucleotide sequence ID" value="NZ_JAHTBN010000009.1"/>
</dbReference>
<keyword evidence="3" id="KW-1185">Reference proteome</keyword>
<comment type="caution">
    <text evidence="2">The sequence shown here is derived from an EMBL/GenBank/DDBJ whole genome shotgun (WGS) entry which is preliminary data.</text>
</comment>